<comment type="caution">
    <text evidence="6">The sequence shown here is derived from an EMBL/GenBank/DDBJ whole genome shotgun (WGS) entry which is preliminary data.</text>
</comment>
<dbReference type="Gramene" id="PSS36127">
    <property type="protein sequence ID" value="PSS36127"/>
    <property type="gene ID" value="CEY00_Acc00668"/>
</dbReference>
<dbReference type="InterPro" id="IPR044861">
    <property type="entry name" value="IPNS-like_FE2OG_OXY"/>
</dbReference>
<dbReference type="Pfam" id="PF03171">
    <property type="entry name" value="2OG-FeII_Oxy"/>
    <property type="match status" value="1"/>
</dbReference>
<keyword evidence="7" id="KW-1185">Reference proteome</keyword>
<evidence type="ECO:0000256" key="2">
    <source>
        <dbReference type="ARBA" id="ARBA00022723"/>
    </source>
</evidence>
<keyword evidence="4" id="KW-0560">Oxidoreductase</keyword>
<evidence type="ECO:0000256" key="1">
    <source>
        <dbReference type="ARBA" id="ARBA00008056"/>
    </source>
</evidence>
<evidence type="ECO:0000259" key="5">
    <source>
        <dbReference type="PROSITE" id="PS51471"/>
    </source>
</evidence>
<dbReference type="InterPro" id="IPR026992">
    <property type="entry name" value="DIOX_N"/>
</dbReference>
<dbReference type="FunFam" id="2.60.120.330:FF:000018">
    <property type="entry name" value="2-oxoglutarate (2OG) and Fe(II)-dependent oxygenase superfamily protein"/>
    <property type="match status" value="1"/>
</dbReference>
<dbReference type="InterPro" id="IPR005123">
    <property type="entry name" value="Oxoglu/Fe-dep_dioxygenase_dom"/>
</dbReference>
<reference evidence="7" key="2">
    <citation type="journal article" date="2018" name="BMC Genomics">
        <title>A manually annotated Actinidia chinensis var. chinensis (kiwifruit) genome highlights the challenges associated with draft genomes and gene prediction in plants.</title>
        <authorList>
            <person name="Pilkington S.M."/>
            <person name="Crowhurst R."/>
            <person name="Hilario E."/>
            <person name="Nardozza S."/>
            <person name="Fraser L."/>
            <person name="Peng Y."/>
            <person name="Gunaseelan K."/>
            <person name="Simpson R."/>
            <person name="Tahir J."/>
            <person name="Deroles S.C."/>
            <person name="Templeton K."/>
            <person name="Luo Z."/>
            <person name="Davy M."/>
            <person name="Cheng C."/>
            <person name="McNeilage M."/>
            <person name="Scaglione D."/>
            <person name="Liu Y."/>
            <person name="Zhang Q."/>
            <person name="Datson P."/>
            <person name="De Silva N."/>
            <person name="Gardiner S.E."/>
            <person name="Bassett H."/>
            <person name="Chagne D."/>
            <person name="McCallum J."/>
            <person name="Dzierzon H."/>
            <person name="Deng C."/>
            <person name="Wang Y.Y."/>
            <person name="Barron L."/>
            <person name="Manako K."/>
            <person name="Bowen J."/>
            <person name="Foster T.M."/>
            <person name="Erridge Z.A."/>
            <person name="Tiffin H."/>
            <person name="Waite C.N."/>
            <person name="Davies K.M."/>
            <person name="Grierson E.P."/>
            <person name="Laing W.A."/>
            <person name="Kirk R."/>
            <person name="Chen X."/>
            <person name="Wood M."/>
            <person name="Montefiori M."/>
            <person name="Brummell D.A."/>
            <person name="Schwinn K.E."/>
            <person name="Catanach A."/>
            <person name="Fullerton C."/>
            <person name="Li D."/>
            <person name="Meiyalaghan S."/>
            <person name="Nieuwenhuizen N."/>
            <person name="Read N."/>
            <person name="Prakash R."/>
            <person name="Hunter D."/>
            <person name="Zhang H."/>
            <person name="McKenzie M."/>
            <person name="Knabel M."/>
            <person name="Harris A."/>
            <person name="Allan A.C."/>
            <person name="Gleave A."/>
            <person name="Chen A."/>
            <person name="Janssen B.J."/>
            <person name="Plunkett B."/>
            <person name="Ampomah-Dwamena C."/>
            <person name="Voogd C."/>
            <person name="Leif D."/>
            <person name="Lafferty D."/>
            <person name="Souleyre E.J.F."/>
            <person name="Varkonyi-Gasic E."/>
            <person name="Gambi F."/>
            <person name="Hanley J."/>
            <person name="Yao J.L."/>
            <person name="Cheung J."/>
            <person name="David K.M."/>
            <person name="Warren B."/>
            <person name="Marsh K."/>
            <person name="Snowden K.C."/>
            <person name="Lin-Wang K."/>
            <person name="Brian L."/>
            <person name="Martinez-Sanchez M."/>
            <person name="Wang M."/>
            <person name="Ileperuma N."/>
            <person name="Macnee N."/>
            <person name="Campin R."/>
            <person name="McAtee P."/>
            <person name="Drummond R.S.M."/>
            <person name="Espley R.V."/>
            <person name="Ireland H.S."/>
            <person name="Wu R."/>
            <person name="Atkinson R.G."/>
            <person name="Karunairetnam S."/>
            <person name="Bulley S."/>
            <person name="Chunkath S."/>
            <person name="Hanley Z."/>
            <person name="Storey R."/>
            <person name="Thrimawithana A.H."/>
            <person name="Thomson S."/>
            <person name="David C."/>
            <person name="Testolin R."/>
            <person name="Huang H."/>
            <person name="Hellens R.P."/>
            <person name="Schaffer R.J."/>
        </authorList>
    </citation>
    <scope>NUCLEOTIDE SEQUENCE [LARGE SCALE GENOMIC DNA]</scope>
    <source>
        <strain evidence="7">cv. Red5</strain>
    </source>
</reference>
<dbReference type="EMBL" id="NKQK01000001">
    <property type="protein sequence ID" value="PSS36127.1"/>
    <property type="molecule type" value="Genomic_DNA"/>
</dbReference>
<dbReference type="STRING" id="1590841.A0A2R6S1H5"/>
<evidence type="ECO:0000313" key="6">
    <source>
        <dbReference type="EMBL" id="PSS36127.1"/>
    </source>
</evidence>
<dbReference type="InParanoid" id="A0A2R6S1H5"/>
<evidence type="ECO:0000256" key="3">
    <source>
        <dbReference type="ARBA" id="ARBA00023004"/>
    </source>
</evidence>
<dbReference type="Proteomes" id="UP000241394">
    <property type="component" value="Chromosome LG1"/>
</dbReference>
<proteinExistence type="inferred from homology"/>
<comment type="similarity">
    <text evidence="1 4">Belongs to the iron/ascorbate-dependent oxidoreductase family.</text>
</comment>
<evidence type="ECO:0000313" key="7">
    <source>
        <dbReference type="Proteomes" id="UP000241394"/>
    </source>
</evidence>
<dbReference type="Pfam" id="PF14226">
    <property type="entry name" value="DIOX_N"/>
    <property type="match status" value="1"/>
</dbReference>
<reference evidence="6 7" key="1">
    <citation type="submission" date="2017-07" db="EMBL/GenBank/DDBJ databases">
        <title>An improved, manually edited Actinidia chinensis var. chinensis (kiwifruit) genome highlights the challenges associated with draft genomes and gene prediction in plants.</title>
        <authorList>
            <person name="Pilkington S."/>
            <person name="Crowhurst R."/>
            <person name="Hilario E."/>
            <person name="Nardozza S."/>
            <person name="Fraser L."/>
            <person name="Peng Y."/>
            <person name="Gunaseelan K."/>
            <person name="Simpson R."/>
            <person name="Tahir J."/>
            <person name="Deroles S."/>
            <person name="Templeton K."/>
            <person name="Luo Z."/>
            <person name="Davy M."/>
            <person name="Cheng C."/>
            <person name="Mcneilage M."/>
            <person name="Scaglione D."/>
            <person name="Liu Y."/>
            <person name="Zhang Q."/>
            <person name="Datson P."/>
            <person name="De Silva N."/>
            <person name="Gardiner S."/>
            <person name="Bassett H."/>
            <person name="Chagne D."/>
            <person name="Mccallum J."/>
            <person name="Dzierzon H."/>
            <person name="Deng C."/>
            <person name="Wang Y.-Y."/>
            <person name="Barron N."/>
            <person name="Manako K."/>
            <person name="Bowen J."/>
            <person name="Foster T."/>
            <person name="Erridge Z."/>
            <person name="Tiffin H."/>
            <person name="Waite C."/>
            <person name="Davies K."/>
            <person name="Grierson E."/>
            <person name="Laing W."/>
            <person name="Kirk R."/>
            <person name="Chen X."/>
            <person name="Wood M."/>
            <person name="Montefiori M."/>
            <person name="Brummell D."/>
            <person name="Schwinn K."/>
            <person name="Catanach A."/>
            <person name="Fullerton C."/>
            <person name="Li D."/>
            <person name="Meiyalaghan S."/>
            <person name="Nieuwenhuizen N."/>
            <person name="Read N."/>
            <person name="Prakash R."/>
            <person name="Hunter D."/>
            <person name="Zhang H."/>
            <person name="Mckenzie M."/>
            <person name="Knabel M."/>
            <person name="Harris A."/>
            <person name="Allan A."/>
            <person name="Chen A."/>
            <person name="Janssen B."/>
            <person name="Plunkett B."/>
            <person name="Dwamena C."/>
            <person name="Voogd C."/>
            <person name="Leif D."/>
            <person name="Lafferty D."/>
            <person name="Souleyre E."/>
            <person name="Varkonyi-Gasic E."/>
            <person name="Gambi F."/>
            <person name="Hanley J."/>
            <person name="Yao J.-L."/>
            <person name="Cheung J."/>
            <person name="David K."/>
            <person name="Warren B."/>
            <person name="Marsh K."/>
            <person name="Snowden K."/>
            <person name="Lin-Wang K."/>
            <person name="Brian L."/>
            <person name="Martinez-Sanchez M."/>
            <person name="Wang M."/>
            <person name="Ileperuma N."/>
            <person name="Macnee N."/>
            <person name="Campin R."/>
            <person name="Mcatee P."/>
            <person name="Drummond R."/>
            <person name="Espley R."/>
            <person name="Ireland H."/>
            <person name="Wu R."/>
            <person name="Atkinson R."/>
            <person name="Karunairetnam S."/>
            <person name="Bulley S."/>
            <person name="Chunkath S."/>
            <person name="Hanley Z."/>
            <person name="Storey R."/>
            <person name="Thrimawithana A."/>
            <person name="Thomson S."/>
            <person name="David C."/>
            <person name="Testolin R."/>
        </authorList>
    </citation>
    <scope>NUCLEOTIDE SEQUENCE [LARGE SCALE GENOMIC DNA]</scope>
    <source>
        <strain evidence="7">cv. Red5</strain>
        <tissue evidence="6">Young leaf</tissue>
    </source>
</reference>
<sequence length="293" mass="33902">MHFSREVENELEKLRSALASWGCFQDIGHGMSIQFLDKVRGITKRFFGLPMEEKKKYSRVGIEGYGSDSVVSEKQVLDWSDRISLRIYPEDQRKLRFWPQNPKDFRETLEEYAMNIKSITDILFKAMARSLNVEENSFSRQFGDRAIMQGRLILYPPCPRPDQIFGLKAHSDRSGVTVLLQDKEVQGLQVLRDDKWFTVPIIGHALFVNLGDQMQIMSNGVFKSPMHRVVTNREKENISIAVFNEPEPEKEIGPVDELVDEKTPRKYKQVKNYAAINYECFQKGLVALDSVKF</sequence>
<dbReference type="Gene3D" id="2.60.120.330">
    <property type="entry name" value="B-lactam Antibiotic, Isopenicillin N Synthase, Chain"/>
    <property type="match status" value="1"/>
</dbReference>
<keyword evidence="3 4" id="KW-0408">Iron</keyword>
<protein>
    <recommendedName>
        <fullName evidence="5">Fe2OG dioxygenase domain-containing protein</fullName>
    </recommendedName>
</protein>
<name>A0A2R6S1H5_ACTCC</name>
<dbReference type="InterPro" id="IPR027443">
    <property type="entry name" value="IPNS-like_sf"/>
</dbReference>
<accession>A0A2R6S1H5</accession>
<dbReference type="OMA" id="INETYPR"/>
<keyword evidence="2 4" id="KW-0479">Metal-binding</keyword>
<dbReference type="AlphaFoldDB" id="A0A2R6S1H5"/>
<dbReference type="SUPFAM" id="SSF51197">
    <property type="entry name" value="Clavaminate synthase-like"/>
    <property type="match status" value="1"/>
</dbReference>
<evidence type="ECO:0000256" key="4">
    <source>
        <dbReference type="RuleBase" id="RU003682"/>
    </source>
</evidence>
<gene>
    <name evidence="6" type="ORF">CEY00_Acc00668</name>
</gene>
<dbReference type="OrthoDB" id="288590at2759"/>
<dbReference type="InterPro" id="IPR050295">
    <property type="entry name" value="Plant_2OG-oxidoreductases"/>
</dbReference>
<dbReference type="PANTHER" id="PTHR47991">
    <property type="entry name" value="OXOGLUTARATE/IRON-DEPENDENT DIOXYGENASE"/>
    <property type="match status" value="1"/>
</dbReference>
<dbReference type="GO" id="GO:0016705">
    <property type="term" value="F:oxidoreductase activity, acting on paired donors, with incorporation or reduction of molecular oxygen"/>
    <property type="evidence" value="ECO:0007669"/>
    <property type="project" value="UniProtKB-ARBA"/>
</dbReference>
<dbReference type="GO" id="GO:0046872">
    <property type="term" value="F:metal ion binding"/>
    <property type="evidence" value="ECO:0007669"/>
    <property type="project" value="UniProtKB-KW"/>
</dbReference>
<feature type="domain" description="Fe2OG dioxygenase" evidence="5">
    <location>
        <begin position="144"/>
        <end position="246"/>
    </location>
</feature>
<organism evidence="6 7">
    <name type="scientific">Actinidia chinensis var. chinensis</name>
    <name type="common">Chinese soft-hair kiwi</name>
    <dbReference type="NCBI Taxonomy" id="1590841"/>
    <lineage>
        <taxon>Eukaryota</taxon>
        <taxon>Viridiplantae</taxon>
        <taxon>Streptophyta</taxon>
        <taxon>Embryophyta</taxon>
        <taxon>Tracheophyta</taxon>
        <taxon>Spermatophyta</taxon>
        <taxon>Magnoliopsida</taxon>
        <taxon>eudicotyledons</taxon>
        <taxon>Gunneridae</taxon>
        <taxon>Pentapetalae</taxon>
        <taxon>asterids</taxon>
        <taxon>Ericales</taxon>
        <taxon>Actinidiaceae</taxon>
        <taxon>Actinidia</taxon>
    </lineage>
</organism>
<dbReference type="PROSITE" id="PS51471">
    <property type="entry name" value="FE2OG_OXY"/>
    <property type="match status" value="1"/>
</dbReference>